<evidence type="ECO:0000259" key="2">
    <source>
        <dbReference type="SMART" id="SM00829"/>
    </source>
</evidence>
<comment type="caution">
    <text evidence="3">The sequence shown here is derived from an EMBL/GenBank/DDBJ whole genome shotgun (WGS) entry which is preliminary data.</text>
</comment>
<name>A0AA88J4P1_FICCA</name>
<accession>A0AA88J4P1</accession>
<dbReference type="Gene3D" id="3.40.50.720">
    <property type="entry name" value="NAD(P)-binding Rossmann-like Domain"/>
    <property type="match status" value="1"/>
</dbReference>
<dbReference type="InterPro" id="IPR020843">
    <property type="entry name" value="ER"/>
</dbReference>
<proteinExistence type="predicted"/>
<dbReference type="SMART" id="SM00829">
    <property type="entry name" value="PKS_ER"/>
    <property type="match status" value="1"/>
</dbReference>
<dbReference type="InterPro" id="IPR013149">
    <property type="entry name" value="ADH-like_C"/>
</dbReference>
<feature type="domain" description="Enoyl reductase (ER)" evidence="2">
    <location>
        <begin position="29"/>
        <end position="355"/>
    </location>
</feature>
<organism evidence="3 4">
    <name type="scientific">Ficus carica</name>
    <name type="common">Common fig</name>
    <dbReference type="NCBI Taxonomy" id="3494"/>
    <lineage>
        <taxon>Eukaryota</taxon>
        <taxon>Viridiplantae</taxon>
        <taxon>Streptophyta</taxon>
        <taxon>Embryophyta</taxon>
        <taxon>Tracheophyta</taxon>
        <taxon>Spermatophyta</taxon>
        <taxon>Magnoliopsida</taxon>
        <taxon>eudicotyledons</taxon>
        <taxon>Gunneridae</taxon>
        <taxon>Pentapetalae</taxon>
        <taxon>rosids</taxon>
        <taxon>fabids</taxon>
        <taxon>Rosales</taxon>
        <taxon>Moraceae</taxon>
        <taxon>Ficeae</taxon>
        <taxon>Ficus</taxon>
    </lineage>
</organism>
<evidence type="ECO:0000313" key="3">
    <source>
        <dbReference type="EMBL" id="GMN61747.1"/>
    </source>
</evidence>
<dbReference type="PANTHER" id="PTHR43205:SF80">
    <property type="entry name" value="2-ALKENAL REDUCTASE (NADP(+)-DEPENDENT)-LIKE"/>
    <property type="match status" value="1"/>
</dbReference>
<dbReference type="Gene3D" id="3.90.180.10">
    <property type="entry name" value="Medium-chain alcohol dehydrogenases, catalytic domain"/>
    <property type="match status" value="1"/>
</dbReference>
<sequence length="358" mass="39317">MACGGQEEKAGVVVVESKEWYMAAYAPDGIPSSKHLKLRTVAVLLSADSIPEGHVIIETLLISIDPYLRSRMTGRDEGLYFPQFNLNEVIAAFGIGRVVRSRDGNYSDGEIVIIPFCPVSEYCVMPSQALVRKIDPNDGVPLTDHLSLLGIPGFAAWVGIEVLGEAKPGSNVFISAAAGGVGMYAGQLAKLKGCRVIGSAGSDEKVKLVKEEFGYDDAFNYKKETDLDAALARYFPNGIDLYFDNVGGKMFEAVLNRVNKYARIPVCGMISDYNKVWTDREGVRNLLNMVGKEVKVQGYLVGSYLERFDDFIKEMVSYAKQGRISSKHKFYHGIDQFLESFESLFAGSSVGKVVLQVK</sequence>
<dbReference type="EMBL" id="BTGU01000117">
    <property type="protein sequence ID" value="GMN61747.1"/>
    <property type="molecule type" value="Genomic_DNA"/>
</dbReference>
<dbReference type="Pfam" id="PF16884">
    <property type="entry name" value="ADH_N_2"/>
    <property type="match status" value="1"/>
</dbReference>
<protein>
    <recommendedName>
        <fullName evidence="2">Enoyl reductase (ER) domain-containing protein</fullName>
    </recommendedName>
</protein>
<keyword evidence="1" id="KW-0560">Oxidoreductase</keyword>
<evidence type="ECO:0000256" key="1">
    <source>
        <dbReference type="ARBA" id="ARBA00023002"/>
    </source>
</evidence>
<dbReference type="InterPro" id="IPR045010">
    <property type="entry name" value="MDR_fam"/>
</dbReference>
<dbReference type="InterPro" id="IPR041694">
    <property type="entry name" value="ADH_N_2"/>
</dbReference>
<dbReference type="SUPFAM" id="SSF51735">
    <property type="entry name" value="NAD(P)-binding Rossmann-fold domains"/>
    <property type="match status" value="1"/>
</dbReference>
<dbReference type="FunFam" id="3.40.50.720:FF:000121">
    <property type="entry name" value="Prostaglandin reductase 2"/>
    <property type="match status" value="1"/>
</dbReference>
<reference evidence="3" key="1">
    <citation type="submission" date="2023-07" db="EMBL/GenBank/DDBJ databases">
        <title>draft genome sequence of fig (Ficus carica).</title>
        <authorList>
            <person name="Takahashi T."/>
            <person name="Nishimura K."/>
        </authorList>
    </citation>
    <scope>NUCLEOTIDE SEQUENCE</scope>
</reference>
<dbReference type="InterPro" id="IPR036291">
    <property type="entry name" value="NAD(P)-bd_dom_sf"/>
</dbReference>
<keyword evidence="4" id="KW-1185">Reference proteome</keyword>
<evidence type="ECO:0000313" key="4">
    <source>
        <dbReference type="Proteomes" id="UP001187192"/>
    </source>
</evidence>
<dbReference type="SUPFAM" id="SSF50129">
    <property type="entry name" value="GroES-like"/>
    <property type="match status" value="1"/>
</dbReference>
<gene>
    <name evidence="3" type="ORF">TIFTF001_030826</name>
</gene>
<dbReference type="InterPro" id="IPR011032">
    <property type="entry name" value="GroES-like_sf"/>
</dbReference>
<dbReference type="PANTHER" id="PTHR43205">
    <property type="entry name" value="PROSTAGLANDIN REDUCTASE"/>
    <property type="match status" value="1"/>
</dbReference>
<dbReference type="Pfam" id="PF00107">
    <property type="entry name" value="ADH_zinc_N"/>
    <property type="match status" value="1"/>
</dbReference>
<dbReference type="GO" id="GO:0032440">
    <property type="term" value="F:2-alkenal reductase [NAD(P)H] activity"/>
    <property type="evidence" value="ECO:0007669"/>
    <property type="project" value="TreeGrafter"/>
</dbReference>
<dbReference type="AlphaFoldDB" id="A0AA88J4P1"/>
<dbReference type="Proteomes" id="UP001187192">
    <property type="component" value="Unassembled WGS sequence"/>
</dbReference>